<gene>
    <name evidence="10" type="ORF">J8A68_000799</name>
</gene>
<dbReference type="GO" id="GO:0000978">
    <property type="term" value="F:RNA polymerase II cis-regulatory region sequence-specific DNA binding"/>
    <property type="evidence" value="ECO:0007669"/>
    <property type="project" value="InterPro"/>
</dbReference>
<organism evidence="10 11">
    <name type="scientific">[Candida] subhashii</name>
    <dbReference type="NCBI Taxonomy" id="561895"/>
    <lineage>
        <taxon>Eukaryota</taxon>
        <taxon>Fungi</taxon>
        <taxon>Dikarya</taxon>
        <taxon>Ascomycota</taxon>
        <taxon>Saccharomycotina</taxon>
        <taxon>Pichiomycetes</taxon>
        <taxon>Debaryomycetaceae</taxon>
        <taxon>Spathaspora</taxon>
    </lineage>
</organism>
<evidence type="ECO:0000256" key="8">
    <source>
        <dbReference type="SAM" id="MobiDB-lite"/>
    </source>
</evidence>
<keyword evidence="5" id="KW-0862">Zinc</keyword>
<evidence type="ECO:0000256" key="7">
    <source>
        <dbReference type="PROSITE-ProRule" id="PRU00042"/>
    </source>
</evidence>
<feature type="region of interest" description="Disordered" evidence="8">
    <location>
        <begin position="171"/>
        <end position="213"/>
    </location>
</feature>
<dbReference type="PANTHER" id="PTHR40626:SF34">
    <property type="entry name" value="ZINC FINGER PROTEIN YGR067C"/>
    <property type="match status" value="1"/>
</dbReference>
<evidence type="ECO:0000256" key="1">
    <source>
        <dbReference type="ARBA" id="ARBA00004123"/>
    </source>
</evidence>
<feature type="compositionally biased region" description="Low complexity" evidence="8">
    <location>
        <begin position="82"/>
        <end position="103"/>
    </location>
</feature>
<feature type="region of interest" description="Disordered" evidence="8">
    <location>
        <begin position="59"/>
        <end position="124"/>
    </location>
</feature>
<name>A0A8J5QPZ4_9ASCO</name>
<protein>
    <recommendedName>
        <fullName evidence="9">C2H2-type domain-containing protein</fullName>
    </recommendedName>
</protein>
<dbReference type="PROSITE" id="PS50157">
    <property type="entry name" value="ZINC_FINGER_C2H2_2"/>
    <property type="match status" value="2"/>
</dbReference>
<dbReference type="InterPro" id="IPR051059">
    <property type="entry name" value="VerF-like"/>
</dbReference>
<evidence type="ECO:0000313" key="10">
    <source>
        <dbReference type="EMBL" id="KAG7665593.1"/>
    </source>
</evidence>
<dbReference type="OrthoDB" id="654211at2759"/>
<keyword evidence="6" id="KW-0539">Nucleus</keyword>
<keyword evidence="3" id="KW-0677">Repeat</keyword>
<feature type="compositionally biased region" description="Low complexity" evidence="8">
    <location>
        <begin position="846"/>
        <end position="864"/>
    </location>
</feature>
<sequence>MATQKKYICAFCARAFTRSEHKQRHERSHTNEKPFHCLHCTSSFVRRDLLQRHCRTVHNSQLNPNTLPSNKSLNNPTSHALTVTSTSGSTSSNSSDSLPASPTNQSMVAPPPPAAGQHGGPLIHHQIPQPLLAQRSPTQFNQKLHQQLAAATSQNHFSLGYAEAVLDTPMTPANTRRDSISTTTSTTANKRRKKSVVEDTFDHSHHSHSAHAKDLASHDLIHLLSITKKLENTLIKFDPTNANHSLSDHFLIGYITLSKSAKKEYKIFDKILKDLIYNLNSFYNNSNGNNSQNGMTSPKSGGNGNGAGGEPNNFKIGIIYSIISLGFIMNKNPSRATRFFKKSWNLLIKKLIPQYNNNNNLLDQIGILTNLFMLSYIYLNYDLESYNINENDENDMVMQSMDDNEGEVYINNEVILNYLNDISFIIISNLKDLNSANDNLVDLNINLFWTIYIMLSTYIKQTPPKIYSFFFNKIVKGNETLLSLMNKFSKSFINMDSNASGSNNDEFLKMIIVTTLSNELKRHTNGEVAGNNHEDIPLLYESKNCLHNSIILINKSINFHSTIHRSSSEDDSDTSSSAIKLFELFKKNIIINSPLKFHELLNNYLFIPSKYYNWELLSLTLQEINMNSPLSRQLILDTIGDPNLTPNLESSLRAFFNFKTCPLDINNNLSIISYPLVFFANYLNLGLVDLSGFNFLELTQVNLFMVEWYCIMHKVLIMIWSNHELFDENYVLSNLIYLLLDNKGSLLHKLNLENSSSIGLDRGNDGEEFQFNQKWFWILKLKFQSIFETWLNFIKLNNNSNVHFNNNLSILKLNISKFINEYLSTEGLKFIVEEESQQITPPIKHQSQPHLQQHQSQPQLQQQQMSFGMTPTSSSNYIPLQQQPSYNFSTSTTFPDYDPHSRYTATTMGPSTTSKRSNSITLGLLAQTIQDEARSPMTGALSTSSSASSIKPPAMSHHHSISSMSGITMQSSNSGGNGNGGNNGGKMSYYSNYSTYPPPPPILSSMNSGSSGVGGNKDSVLLLPPILASEGSNSGAGGRRQEEKLVGGAGGMMKKD</sequence>
<feature type="region of interest" description="Disordered" evidence="8">
    <location>
        <begin position="935"/>
        <end position="960"/>
    </location>
</feature>
<feature type="region of interest" description="Disordered" evidence="8">
    <location>
        <begin position="287"/>
        <end position="307"/>
    </location>
</feature>
<dbReference type="GO" id="GO:0005634">
    <property type="term" value="C:nucleus"/>
    <property type="evidence" value="ECO:0007669"/>
    <property type="project" value="UniProtKB-SubCell"/>
</dbReference>
<keyword evidence="4 7" id="KW-0863">Zinc-finger</keyword>
<proteinExistence type="predicted"/>
<keyword evidence="2" id="KW-0479">Metal-binding</keyword>
<evidence type="ECO:0000256" key="4">
    <source>
        <dbReference type="ARBA" id="ARBA00022771"/>
    </source>
</evidence>
<evidence type="ECO:0000256" key="5">
    <source>
        <dbReference type="ARBA" id="ARBA00022833"/>
    </source>
</evidence>
<feature type="compositionally biased region" description="Gly residues" evidence="8">
    <location>
        <begin position="1047"/>
        <end position="1056"/>
    </location>
</feature>
<evidence type="ECO:0000256" key="6">
    <source>
        <dbReference type="ARBA" id="ARBA00023242"/>
    </source>
</evidence>
<dbReference type="GO" id="GO:0000785">
    <property type="term" value="C:chromatin"/>
    <property type="evidence" value="ECO:0007669"/>
    <property type="project" value="TreeGrafter"/>
</dbReference>
<dbReference type="PANTHER" id="PTHR40626">
    <property type="entry name" value="MIP31509P"/>
    <property type="match status" value="1"/>
</dbReference>
<reference evidence="10 11" key="1">
    <citation type="journal article" date="2021" name="DNA Res.">
        <title>Genome analysis of Candida subhashii reveals its hybrid nature and dual mitochondrial genome conformations.</title>
        <authorList>
            <person name="Mixao V."/>
            <person name="Hegedusova E."/>
            <person name="Saus E."/>
            <person name="Pryszcz L.P."/>
            <person name="Cillingova A."/>
            <person name="Nosek J."/>
            <person name="Gabaldon T."/>
        </authorList>
    </citation>
    <scope>NUCLEOTIDE SEQUENCE [LARGE SCALE GENOMIC DNA]</scope>
    <source>
        <strain evidence="10 11">CBS 10753</strain>
    </source>
</reference>
<feature type="region of interest" description="Disordered" evidence="8">
    <location>
        <begin position="1028"/>
        <end position="1056"/>
    </location>
</feature>
<evidence type="ECO:0000256" key="2">
    <source>
        <dbReference type="ARBA" id="ARBA00022723"/>
    </source>
</evidence>
<dbReference type="PROSITE" id="PS00028">
    <property type="entry name" value="ZINC_FINGER_C2H2_1"/>
    <property type="match status" value="2"/>
</dbReference>
<comment type="subcellular location">
    <subcellularLocation>
        <location evidence="1">Nucleus</location>
    </subcellularLocation>
</comment>
<dbReference type="RefSeq" id="XP_049265825.1">
    <property type="nucleotide sequence ID" value="XM_049410513.1"/>
</dbReference>
<dbReference type="AlphaFoldDB" id="A0A8J5QPZ4"/>
<feature type="compositionally biased region" description="Basic and acidic residues" evidence="8">
    <location>
        <begin position="195"/>
        <end position="204"/>
    </location>
</feature>
<dbReference type="GeneID" id="73467600"/>
<feature type="compositionally biased region" description="Polar residues" evidence="8">
    <location>
        <begin position="59"/>
        <end position="81"/>
    </location>
</feature>
<dbReference type="InterPro" id="IPR013087">
    <property type="entry name" value="Znf_C2H2_type"/>
</dbReference>
<evidence type="ECO:0000256" key="3">
    <source>
        <dbReference type="ARBA" id="ARBA00022737"/>
    </source>
</evidence>
<dbReference type="EMBL" id="JAGSYN010000048">
    <property type="protein sequence ID" value="KAG7665593.1"/>
    <property type="molecule type" value="Genomic_DNA"/>
</dbReference>
<dbReference type="GO" id="GO:0008270">
    <property type="term" value="F:zinc ion binding"/>
    <property type="evidence" value="ECO:0007669"/>
    <property type="project" value="UniProtKB-KW"/>
</dbReference>
<comment type="caution">
    <text evidence="10">The sequence shown here is derived from an EMBL/GenBank/DDBJ whole genome shotgun (WGS) entry which is preliminary data.</text>
</comment>
<dbReference type="GO" id="GO:0000981">
    <property type="term" value="F:DNA-binding transcription factor activity, RNA polymerase II-specific"/>
    <property type="evidence" value="ECO:0007669"/>
    <property type="project" value="InterPro"/>
</dbReference>
<evidence type="ECO:0000259" key="9">
    <source>
        <dbReference type="PROSITE" id="PS50157"/>
    </source>
</evidence>
<dbReference type="SMART" id="SM00355">
    <property type="entry name" value="ZnF_C2H2"/>
    <property type="match status" value="2"/>
</dbReference>
<feature type="domain" description="C2H2-type" evidence="9">
    <location>
        <begin position="35"/>
        <end position="63"/>
    </location>
</feature>
<dbReference type="Proteomes" id="UP000694255">
    <property type="component" value="Unassembled WGS sequence"/>
</dbReference>
<accession>A0A8J5QPZ4</accession>
<feature type="region of interest" description="Disordered" evidence="8">
    <location>
        <begin position="841"/>
        <end position="873"/>
    </location>
</feature>
<keyword evidence="11" id="KW-1185">Reference proteome</keyword>
<feature type="domain" description="C2H2-type" evidence="9">
    <location>
        <begin position="7"/>
        <end position="34"/>
    </location>
</feature>
<evidence type="ECO:0000313" key="11">
    <source>
        <dbReference type="Proteomes" id="UP000694255"/>
    </source>
</evidence>